<evidence type="ECO:0000313" key="6">
    <source>
        <dbReference type="Proteomes" id="UP000187013"/>
    </source>
</evidence>
<dbReference type="SUPFAM" id="SSF50891">
    <property type="entry name" value="Cyclophilin-like"/>
    <property type="match status" value="1"/>
</dbReference>
<comment type="catalytic activity">
    <reaction evidence="1">
        <text>[protein]-peptidylproline (omega=180) = [protein]-peptidylproline (omega=0)</text>
        <dbReference type="Rhea" id="RHEA:16237"/>
        <dbReference type="Rhea" id="RHEA-COMP:10747"/>
        <dbReference type="Rhea" id="RHEA-COMP:10748"/>
        <dbReference type="ChEBI" id="CHEBI:83833"/>
        <dbReference type="ChEBI" id="CHEBI:83834"/>
        <dbReference type="EC" id="5.2.1.8"/>
    </reaction>
</comment>
<dbReference type="PANTHER" id="PTHR11071:SF568">
    <property type="entry name" value="PEPTIDYL-PROLYL CIS-TRANS ISOMERASE CPR4-RELATED"/>
    <property type="match status" value="1"/>
</dbReference>
<gene>
    <name evidence="5" type="ORF">ZYGR_0N03480</name>
</gene>
<organism evidence="5 6">
    <name type="scientific">Zygosaccharomyces rouxii</name>
    <dbReference type="NCBI Taxonomy" id="4956"/>
    <lineage>
        <taxon>Eukaryota</taxon>
        <taxon>Fungi</taxon>
        <taxon>Dikarya</taxon>
        <taxon>Ascomycota</taxon>
        <taxon>Saccharomycotina</taxon>
        <taxon>Saccharomycetes</taxon>
        <taxon>Saccharomycetales</taxon>
        <taxon>Saccharomycetaceae</taxon>
        <taxon>Zygosaccharomyces</taxon>
    </lineage>
</organism>
<dbReference type="InterPro" id="IPR002130">
    <property type="entry name" value="Cyclophilin-type_PPIase_dom"/>
</dbReference>
<dbReference type="PRINTS" id="PR00153">
    <property type="entry name" value="CSAPPISMRASE"/>
</dbReference>
<reference evidence="5 6" key="1">
    <citation type="submission" date="2016-08" db="EMBL/GenBank/DDBJ databases">
        <title>Draft genome sequence of allopolyploid Zygosaccharomyces rouxii.</title>
        <authorList>
            <person name="Watanabe J."/>
            <person name="Uehara K."/>
            <person name="Mogi Y."/>
            <person name="Tsukioka Y."/>
        </authorList>
    </citation>
    <scope>NUCLEOTIDE SEQUENCE [LARGE SCALE GENOMIC DNA]</scope>
    <source>
        <strain evidence="5 6">NBRC 110957</strain>
    </source>
</reference>
<dbReference type="GO" id="GO:0003755">
    <property type="term" value="F:peptidyl-prolyl cis-trans isomerase activity"/>
    <property type="evidence" value="ECO:0007669"/>
    <property type="project" value="UniProtKB-EC"/>
</dbReference>
<evidence type="ECO:0000256" key="1">
    <source>
        <dbReference type="ARBA" id="ARBA00000971"/>
    </source>
</evidence>
<keyword evidence="2" id="KW-1133">Transmembrane helix</keyword>
<dbReference type="OrthoDB" id="193499at2759"/>
<dbReference type="Pfam" id="PF00160">
    <property type="entry name" value="Pro_isomerase"/>
    <property type="match status" value="1"/>
</dbReference>
<dbReference type="EMBL" id="BDGX01000014">
    <property type="protein sequence ID" value="GAV48943.1"/>
    <property type="molecule type" value="Genomic_DNA"/>
</dbReference>
<evidence type="ECO:0000256" key="2">
    <source>
        <dbReference type="SAM" id="Phobius"/>
    </source>
</evidence>
<dbReference type="PROSITE" id="PS50072">
    <property type="entry name" value="CSA_PPIASE_2"/>
    <property type="match status" value="1"/>
</dbReference>
<feature type="chain" id="PRO_5012253317" description="PPIase cyclophilin-type domain-containing protein" evidence="3">
    <location>
        <begin position="20"/>
        <end position="315"/>
    </location>
</feature>
<feature type="transmembrane region" description="Helical" evidence="2">
    <location>
        <begin position="286"/>
        <end position="303"/>
    </location>
</feature>
<accession>A0A1Q3A016</accession>
<dbReference type="PANTHER" id="PTHR11071">
    <property type="entry name" value="PEPTIDYL-PROLYL CIS-TRANS ISOMERASE"/>
    <property type="match status" value="1"/>
</dbReference>
<dbReference type="eggNOG" id="KOG0880">
    <property type="taxonomic scope" value="Eukaryota"/>
</dbReference>
<dbReference type="Proteomes" id="UP000187013">
    <property type="component" value="Unassembled WGS sequence"/>
</dbReference>
<name>A0A1Q3A016_ZYGRO</name>
<sequence>MIAGIFFLWIWASMALGRAVPPVLADLSKPKLDQIDKSKVYEPNPPATNSVLMVLEYFDEDQGKPVEHEMTMELYGTVAPKTTRNFQSLARGVKIRYDGQSEEQFQQVSYKDTLFHYVEPGKLIQGGDILEDHIPFSIYGKSWPAENFDLKHDRPGRLCMANNGPEDQNSQFFITTGMQGEPDFDGKYVVFGQVVAGLDKLIQKIQYTPLGVGGKPIHNVKLKYVLAYDLAIMDNVAQHNAYLKKLEDYRNGDVSKGVTMGLTLAEGEKEEKQLDDIMFNDLHHPLTKVLIGVFVLLLVYLVVRHKRVSKALRRV</sequence>
<evidence type="ECO:0000313" key="5">
    <source>
        <dbReference type="EMBL" id="GAV48943.1"/>
    </source>
</evidence>
<dbReference type="InterPro" id="IPR029000">
    <property type="entry name" value="Cyclophilin-like_dom_sf"/>
</dbReference>
<dbReference type="GO" id="GO:0016018">
    <property type="term" value="F:cyclosporin A binding"/>
    <property type="evidence" value="ECO:0007669"/>
    <property type="project" value="TreeGrafter"/>
</dbReference>
<dbReference type="GO" id="GO:0006457">
    <property type="term" value="P:protein folding"/>
    <property type="evidence" value="ECO:0007669"/>
    <property type="project" value="TreeGrafter"/>
</dbReference>
<proteinExistence type="predicted"/>
<keyword evidence="2" id="KW-0812">Transmembrane</keyword>
<dbReference type="AlphaFoldDB" id="A0A1Q3A016"/>
<keyword evidence="3" id="KW-0732">Signal</keyword>
<feature type="domain" description="PPIase cyclophilin-type" evidence="4">
    <location>
        <begin position="57"/>
        <end position="227"/>
    </location>
</feature>
<evidence type="ECO:0000256" key="3">
    <source>
        <dbReference type="SAM" id="SignalP"/>
    </source>
</evidence>
<dbReference type="Gene3D" id="2.40.100.10">
    <property type="entry name" value="Cyclophilin-like"/>
    <property type="match status" value="1"/>
</dbReference>
<dbReference type="GO" id="GO:0000324">
    <property type="term" value="C:fungal-type vacuole"/>
    <property type="evidence" value="ECO:0007669"/>
    <property type="project" value="TreeGrafter"/>
</dbReference>
<dbReference type="GO" id="GO:0005783">
    <property type="term" value="C:endoplasmic reticulum"/>
    <property type="evidence" value="ECO:0007669"/>
    <property type="project" value="TreeGrafter"/>
</dbReference>
<feature type="signal peptide" evidence="3">
    <location>
        <begin position="1"/>
        <end position="19"/>
    </location>
</feature>
<comment type="caution">
    <text evidence="5">The sequence shown here is derived from an EMBL/GenBank/DDBJ whole genome shotgun (WGS) entry which is preliminary data.</text>
</comment>
<evidence type="ECO:0000259" key="4">
    <source>
        <dbReference type="PROSITE" id="PS50072"/>
    </source>
</evidence>
<dbReference type="CDD" id="cd00317">
    <property type="entry name" value="cyclophilin"/>
    <property type="match status" value="1"/>
</dbReference>
<protein>
    <recommendedName>
        <fullName evidence="4">PPIase cyclophilin-type domain-containing protein</fullName>
    </recommendedName>
</protein>
<keyword evidence="2" id="KW-0472">Membrane</keyword>